<evidence type="ECO:0000313" key="4">
    <source>
        <dbReference type="Proteomes" id="UP001320715"/>
    </source>
</evidence>
<dbReference type="CDD" id="cd13665">
    <property type="entry name" value="PBP2_TRAP_Dctp3_4"/>
    <property type="match status" value="1"/>
</dbReference>
<proteinExistence type="predicted"/>
<evidence type="ECO:0000256" key="2">
    <source>
        <dbReference type="SAM" id="SignalP"/>
    </source>
</evidence>
<accession>A0ABT1CU97</accession>
<organism evidence="3 4">
    <name type="scientific">Hoeflea alexandrii</name>
    <dbReference type="NCBI Taxonomy" id="288436"/>
    <lineage>
        <taxon>Bacteria</taxon>
        <taxon>Pseudomonadati</taxon>
        <taxon>Pseudomonadota</taxon>
        <taxon>Alphaproteobacteria</taxon>
        <taxon>Hyphomicrobiales</taxon>
        <taxon>Rhizobiaceae</taxon>
        <taxon>Hoeflea</taxon>
    </lineage>
</organism>
<sequence length="345" mass="37816">MIRRNFIYSVVAGALALTALPATSFAQEVTLRLHQFLPPVATVPKHILKPWGDRLAELSGGRIKIEHFDGMSLGGRPSDLMDQARDGVADMTMTVVGYTPGRFPRTEVFELPFMMTNPIATSLAYWEMVDTDFQNNEYKDLKVLGAWVHGPGVIHTKDPVTKLEDMKGKTLRGPTRVINDMLSELGAEPVGMPLPAIPEALSKGVINGTVIPWEVTPSIRLTELVKNHTEFGGPEALYTATIVLVMNKAKYDALPEDLRAILDAESGDKLSAFAAEVMEAYDKPGRDIGVAAGNNIIQLDEAEVARWKQAAQPVINRWVAEMDKQGIDGKALIDQAKKLIAEKSM</sequence>
<comment type="caution">
    <text evidence="3">The sequence shown here is derived from an EMBL/GenBank/DDBJ whole genome shotgun (WGS) entry which is preliminary data.</text>
</comment>
<reference evidence="3 4" key="1">
    <citation type="submission" date="2020-01" db="EMBL/GenBank/DDBJ databases">
        <title>Genomes of bacteria type strains.</title>
        <authorList>
            <person name="Chen J."/>
            <person name="Zhu S."/>
            <person name="Yang J."/>
        </authorList>
    </citation>
    <scope>NUCLEOTIDE SEQUENCE [LARGE SCALE GENOMIC DNA]</scope>
    <source>
        <strain evidence="3 4">DSM 16655</strain>
    </source>
</reference>
<gene>
    <name evidence="3" type="ORF">GTW23_16470</name>
</gene>
<dbReference type="PANTHER" id="PTHR33376:SF15">
    <property type="entry name" value="BLL6794 PROTEIN"/>
    <property type="match status" value="1"/>
</dbReference>
<evidence type="ECO:0000313" key="3">
    <source>
        <dbReference type="EMBL" id="MCO6409779.1"/>
    </source>
</evidence>
<keyword evidence="1 2" id="KW-0732">Signal</keyword>
<protein>
    <submittedName>
        <fullName evidence="3">C4-dicarboxylate ABC transporter</fullName>
    </submittedName>
</protein>
<dbReference type="PANTHER" id="PTHR33376">
    <property type="match status" value="1"/>
</dbReference>
<name>A0ABT1CU97_9HYPH</name>
<dbReference type="Pfam" id="PF03480">
    <property type="entry name" value="DctP"/>
    <property type="match status" value="1"/>
</dbReference>
<feature type="chain" id="PRO_5046428059" evidence="2">
    <location>
        <begin position="27"/>
        <end position="345"/>
    </location>
</feature>
<dbReference type="Proteomes" id="UP001320715">
    <property type="component" value="Unassembled WGS sequence"/>
</dbReference>
<dbReference type="EMBL" id="JAAAML010000003">
    <property type="protein sequence ID" value="MCO6409779.1"/>
    <property type="molecule type" value="Genomic_DNA"/>
</dbReference>
<dbReference type="InterPro" id="IPR018389">
    <property type="entry name" value="DctP_fam"/>
</dbReference>
<keyword evidence="4" id="KW-1185">Reference proteome</keyword>
<evidence type="ECO:0000256" key="1">
    <source>
        <dbReference type="ARBA" id="ARBA00022729"/>
    </source>
</evidence>
<dbReference type="Gene3D" id="3.40.190.170">
    <property type="entry name" value="Bacterial extracellular solute-binding protein, family 7"/>
    <property type="match status" value="1"/>
</dbReference>
<dbReference type="InterPro" id="IPR038404">
    <property type="entry name" value="TRAP_DctP_sf"/>
</dbReference>
<feature type="signal peptide" evidence="2">
    <location>
        <begin position="1"/>
        <end position="26"/>
    </location>
</feature>
<dbReference type="NCBIfam" id="NF037995">
    <property type="entry name" value="TRAP_S1"/>
    <property type="match status" value="1"/>
</dbReference>
<dbReference type="RefSeq" id="WP_252916587.1">
    <property type="nucleotide sequence ID" value="NZ_JAAAML010000003.1"/>
</dbReference>